<evidence type="ECO:0000256" key="1">
    <source>
        <dbReference type="SAM" id="MobiDB-lite"/>
    </source>
</evidence>
<comment type="caution">
    <text evidence="2">The sequence shown here is derived from an EMBL/GenBank/DDBJ whole genome shotgun (WGS) entry which is preliminary data.</text>
</comment>
<protein>
    <submittedName>
        <fullName evidence="2">Uncharacterized protein</fullName>
    </submittedName>
</protein>
<keyword evidence="3" id="KW-1185">Reference proteome</keyword>
<dbReference type="AlphaFoldDB" id="A0A1D1V478"/>
<feature type="compositionally biased region" description="Low complexity" evidence="1">
    <location>
        <begin position="507"/>
        <end position="518"/>
    </location>
</feature>
<proteinExistence type="predicted"/>
<accession>A0A1D1V478</accession>
<dbReference type="EMBL" id="BDGG01000003">
    <property type="protein sequence ID" value="GAU96521.1"/>
    <property type="molecule type" value="Genomic_DNA"/>
</dbReference>
<evidence type="ECO:0000313" key="2">
    <source>
        <dbReference type="EMBL" id="GAU96521.1"/>
    </source>
</evidence>
<feature type="region of interest" description="Disordered" evidence="1">
    <location>
        <begin position="479"/>
        <end position="589"/>
    </location>
</feature>
<gene>
    <name evidence="2" type="primary">RvY_07952-1</name>
    <name evidence="2" type="synonym">RvY_07952.1</name>
    <name evidence="2" type="ORF">RvY_07952</name>
</gene>
<evidence type="ECO:0000313" key="3">
    <source>
        <dbReference type="Proteomes" id="UP000186922"/>
    </source>
</evidence>
<sequence length="589" mass="63733">MSSHHSHHDKSKTVTTTTTGIHLDEIHAPIPPNFPPAERDFNELNTPPGFHYAPILENPLTHHDCHLHTDASVAAEKPAHDVAGTPLVQREYGQEVTADKPPRTSEPVGEFVKVGNMKSVRTENEIRIGEYLNDEVKRDNVQTMAEIQESPTNLHSELLQQIRDTGPIAAILPEQAARPLNRPLKDDILKREAERVELERARSGQNLQQPEIYQWTDRTYEEMLPENTEIKSRRTFVEEFGAAREPPMEANQDYTKLAYGVEMEESDKKPGMEFAIAGTGFLDKQKDDNEKEEESGEDKGVVGRAVDTVTAAAGAVAGFITSHLPGATTADSTDTVDTIDTTYSTETTEKTVDVPEEHHTSIVESVSAAAGTVAAAAGAVAGYISAHMPSATTTDTSSSEVTEKTTEVEVTATNVPEEQHAGIVESVAAAAGTVAGFISAHLPHAATTETEQGITEVTEEQGKGLVDSAMDKITSFFTTSTAAQETEEKEGTEEQKDENGDAATDITEVTEVETTFTEALEQEQEPGVAQTEENDGDDDHDDSQEGEHTEVAESATMSTGAAEQTGGVEGSQSQEVKKKSKHNKKKHGK</sequence>
<organism evidence="2 3">
    <name type="scientific">Ramazzottius varieornatus</name>
    <name type="common">Water bear</name>
    <name type="synonym">Tardigrade</name>
    <dbReference type="NCBI Taxonomy" id="947166"/>
    <lineage>
        <taxon>Eukaryota</taxon>
        <taxon>Metazoa</taxon>
        <taxon>Ecdysozoa</taxon>
        <taxon>Tardigrada</taxon>
        <taxon>Eutardigrada</taxon>
        <taxon>Parachela</taxon>
        <taxon>Hypsibioidea</taxon>
        <taxon>Ramazzottiidae</taxon>
        <taxon>Ramazzottius</taxon>
    </lineage>
</organism>
<feature type="compositionally biased region" description="Basic residues" evidence="1">
    <location>
        <begin position="1"/>
        <end position="10"/>
    </location>
</feature>
<feature type="region of interest" description="Disordered" evidence="1">
    <location>
        <begin position="1"/>
        <end position="20"/>
    </location>
</feature>
<feature type="compositionally biased region" description="Basic residues" evidence="1">
    <location>
        <begin position="578"/>
        <end position="589"/>
    </location>
</feature>
<name>A0A1D1V478_RAMVA</name>
<feature type="compositionally biased region" description="Acidic residues" evidence="1">
    <location>
        <begin position="532"/>
        <end position="542"/>
    </location>
</feature>
<reference evidence="2 3" key="1">
    <citation type="journal article" date="2016" name="Nat. Commun.">
        <title>Extremotolerant tardigrade genome and improved radiotolerance of human cultured cells by tardigrade-unique protein.</title>
        <authorList>
            <person name="Hashimoto T."/>
            <person name="Horikawa D.D."/>
            <person name="Saito Y."/>
            <person name="Kuwahara H."/>
            <person name="Kozuka-Hata H."/>
            <person name="Shin-I T."/>
            <person name="Minakuchi Y."/>
            <person name="Ohishi K."/>
            <person name="Motoyama A."/>
            <person name="Aizu T."/>
            <person name="Enomoto A."/>
            <person name="Kondo K."/>
            <person name="Tanaka S."/>
            <person name="Hara Y."/>
            <person name="Koshikawa S."/>
            <person name="Sagara H."/>
            <person name="Miura T."/>
            <person name="Yokobori S."/>
            <person name="Miyagawa K."/>
            <person name="Suzuki Y."/>
            <person name="Kubo T."/>
            <person name="Oyama M."/>
            <person name="Kohara Y."/>
            <person name="Fujiyama A."/>
            <person name="Arakawa K."/>
            <person name="Katayama T."/>
            <person name="Toyoda A."/>
            <person name="Kunieda T."/>
        </authorList>
    </citation>
    <scope>NUCLEOTIDE SEQUENCE [LARGE SCALE GENOMIC DNA]</scope>
    <source>
        <strain evidence="2 3">YOKOZUNA-1</strain>
    </source>
</reference>
<feature type="region of interest" description="Disordered" evidence="1">
    <location>
        <begin position="281"/>
        <end position="300"/>
    </location>
</feature>
<dbReference type="Proteomes" id="UP000186922">
    <property type="component" value="Unassembled WGS sequence"/>
</dbReference>